<protein>
    <submittedName>
        <fullName evidence="2">Uncharacterized protein</fullName>
    </submittedName>
</protein>
<keyword evidence="3" id="KW-1185">Reference proteome</keyword>
<evidence type="ECO:0000313" key="1">
    <source>
        <dbReference type="EMBL" id="ERJ57845.1"/>
    </source>
</evidence>
<dbReference type="PATRIC" id="fig|1346330.5.peg.1258"/>
<evidence type="ECO:0000313" key="2">
    <source>
        <dbReference type="EMBL" id="ERJ60296.1"/>
    </source>
</evidence>
<dbReference type="EMBL" id="ATDL01000007">
    <property type="protein sequence ID" value="ERJ60296.1"/>
    <property type="molecule type" value="Genomic_DNA"/>
</dbReference>
<gene>
    <name evidence="1" type="ORF">M472_03605</name>
    <name evidence="2" type="ORF">M472_16175</name>
</gene>
<comment type="caution">
    <text evidence="2">The sequence shown here is derived from an EMBL/GenBank/DDBJ whole genome shotgun (WGS) entry which is preliminary data.</text>
</comment>
<dbReference type="EMBL" id="ATDL01000021">
    <property type="protein sequence ID" value="ERJ57845.1"/>
    <property type="molecule type" value="Genomic_DNA"/>
</dbReference>
<organism evidence="2 3">
    <name type="scientific">Sphingobacterium paucimobilis HER1398</name>
    <dbReference type="NCBI Taxonomy" id="1346330"/>
    <lineage>
        <taxon>Bacteria</taxon>
        <taxon>Pseudomonadati</taxon>
        <taxon>Bacteroidota</taxon>
        <taxon>Sphingobacteriia</taxon>
        <taxon>Sphingobacteriales</taxon>
        <taxon>Sphingobacteriaceae</taxon>
        <taxon>Sphingobacterium</taxon>
    </lineage>
</organism>
<accession>U2HEV4</accession>
<evidence type="ECO:0000313" key="3">
    <source>
        <dbReference type="Proteomes" id="UP000016584"/>
    </source>
</evidence>
<name>U2HEV4_9SPHI</name>
<proteinExistence type="predicted"/>
<sequence>MRIYLYTQRYDKVYALKIIFFKKNINDMGYPSKGTFQKMEKSIYY</sequence>
<reference evidence="2 3" key="1">
    <citation type="journal article" date="2013" name="Genome Announc.">
        <title>The Draft Genome Sequence of Sphingomonas paucimobilis Strain HER1398 (Proteobacteria), Host to the Giant PAU Phage, Indicates That It Is a Member of the Genus Sphingobacterium (Bacteroidetes).</title>
        <authorList>
            <person name="White R.A.III."/>
            <person name="Suttle C.A."/>
        </authorList>
    </citation>
    <scope>NUCLEOTIDE SEQUENCE [LARGE SCALE GENOMIC DNA]</scope>
    <source>
        <strain evidence="2 3">HER1398</strain>
    </source>
</reference>
<dbReference type="AlphaFoldDB" id="U2HEV4"/>
<dbReference type="Proteomes" id="UP000016584">
    <property type="component" value="Unassembled WGS sequence"/>
</dbReference>